<dbReference type="RefSeq" id="WP_086959743.1">
    <property type="nucleotide sequence ID" value="NZ_FUKS01000013.1"/>
</dbReference>
<keyword evidence="3" id="KW-1185">Reference proteome</keyword>
<dbReference type="EMBL" id="QPGL01000002">
    <property type="protein sequence ID" value="RCS70918.1"/>
    <property type="molecule type" value="Genomic_DNA"/>
</dbReference>
<keyword evidence="1" id="KW-0732">Signal</keyword>
<comment type="caution">
    <text evidence="2">The sequence shown here is derived from an EMBL/GenBank/DDBJ whole genome shotgun (WGS) entry which is preliminary data.</text>
</comment>
<feature type="chain" id="PRO_5016620217" description="Type VI secretion system-associated protein TagO" evidence="1">
    <location>
        <begin position="21"/>
        <end position="203"/>
    </location>
</feature>
<dbReference type="Pfam" id="PF11319">
    <property type="entry name" value="VasI"/>
    <property type="match status" value="1"/>
</dbReference>
<dbReference type="GeneID" id="303189610"/>
<name>A0A368LJP8_9VIBR</name>
<proteinExistence type="predicted"/>
<dbReference type="InterPro" id="IPR017738">
    <property type="entry name" value="T6SS-assoc_VCA0118"/>
</dbReference>
<evidence type="ECO:0008006" key="4">
    <source>
        <dbReference type="Google" id="ProtNLM"/>
    </source>
</evidence>
<evidence type="ECO:0000313" key="3">
    <source>
        <dbReference type="Proteomes" id="UP000252479"/>
    </source>
</evidence>
<dbReference type="Proteomes" id="UP000252479">
    <property type="component" value="Unassembled WGS sequence"/>
</dbReference>
<protein>
    <recommendedName>
        <fullName evidence="4">Type VI secretion system-associated protein TagO</fullName>
    </recommendedName>
</protein>
<accession>A0A368LJP8</accession>
<reference evidence="2 3" key="1">
    <citation type="journal article" date="2017" name="Elife">
        <title>Extensive horizontal gene transfer in cheese-associated bacteria.</title>
        <authorList>
            <person name="Bonham K.S."/>
            <person name="Wolfe B.E."/>
            <person name="Dutton R.J."/>
        </authorList>
    </citation>
    <scope>NUCLEOTIDE SEQUENCE [LARGE SCALE GENOMIC DNA]</scope>
    <source>
        <strain evidence="2 3">JB196</strain>
    </source>
</reference>
<evidence type="ECO:0000313" key="2">
    <source>
        <dbReference type="EMBL" id="RCS70918.1"/>
    </source>
</evidence>
<dbReference type="AlphaFoldDB" id="A0A368LJP8"/>
<organism evidence="2 3">
    <name type="scientific">Vibrio casei</name>
    <dbReference type="NCBI Taxonomy" id="673372"/>
    <lineage>
        <taxon>Bacteria</taxon>
        <taxon>Pseudomonadati</taxon>
        <taxon>Pseudomonadota</taxon>
        <taxon>Gammaproteobacteria</taxon>
        <taxon>Vibrionales</taxon>
        <taxon>Vibrionaceae</taxon>
        <taxon>Vibrio</taxon>
    </lineage>
</organism>
<feature type="signal peptide" evidence="1">
    <location>
        <begin position="1"/>
        <end position="20"/>
    </location>
</feature>
<evidence type="ECO:0000256" key="1">
    <source>
        <dbReference type="SAM" id="SignalP"/>
    </source>
</evidence>
<sequence>MKKLIVMALSILTLPIASNAAMQEKDIAKCSVIKGDLSRLSCYDALAKQENLDRPQPIETNTESTGKWDVSAKINPIDDSKTATAFLVADSGKSKWGKPIALVIRCQSNTTEAYIVWQQFIGTRNPSVLTRAGSEDAVTETWSISSDNKASFSQNSIQLLKRMLDNDKFIAQVTPYGDNPITAIFDTTGISNALKPIRETCNW</sequence>
<gene>
    <name evidence="2" type="ORF">CIK83_11830</name>
</gene>